<sequence length="832" mass="89872">MPPKPSIATTPSVPAQTRRSSLAPAKVTAPPARSSTLSTSTSGKLSSTTASSAIKPAASQRPSLVSPDSVASAKSATTPRPRASLSEAVIPKKAAAPRASLAPSTKQSSSSTARHVRTPGAGSISSLREVKEVKEDGTNLAEIQSRLDEATASLDLKTITISELETQVEELKASLDSITVDLDTSRQRLEEAEHAKSAADKELAETRAVLVTSQGDTEKLERVSGELEEAKTTAAEQNAVIETLRKQIKALQAELDESRNALEALRVEHANYSGIIAAAEIDRQTLVKVNADLEAIRAETAALKTAHAEALDAATSNINALEHQASRADELATEITSLRAEKEETSNKFSELEVEILELKEAQDVAEGERKSSQTEIKVLREELAAATLATEKTVQEAAAKESAAAERLEEVKKQHEVALALVLGESNKLTEQLQASQTDLDGIRNNLEAVNAASASAAEGHSRQLVEAEEVHQARQDELNAEIERISAELAAQETVYNAKVQTVKDEHDRLLQEAFERAKNEAGDAHSQDLQTLREKSEAATEQLRSSHQATVEGLKTDHEAALVSQAHTFQKQLSSQELELKATAEDLAKAKAALSTSLQDNETLKAQLDDARQTALTAASAAAANQDAEIARLTKELSNARDDYNGLNEALRATQGSMLEMGNRHQMELEEAAKGRAEEVSKLRATHDTEIQSLVSDKAGLMTRLSDLEGELLTLQAPAASKETAVSPKRNGSAAAPAETVTKEELQRMHEAHNMKMNDLQAQHDKEIRDLQEQVEAALERRREAEQALEGKRLEISYLEQEADESQDQITRLKEDVEHLTAELSSSTK</sequence>
<protein>
    <submittedName>
        <fullName evidence="1">Uncharacterized protein</fullName>
    </submittedName>
</protein>
<proteinExistence type="predicted"/>
<name>A0ACC0UMZ6_9AGAM</name>
<evidence type="ECO:0000313" key="2">
    <source>
        <dbReference type="Proteomes" id="UP001207468"/>
    </source>
</evidence>
<evidence type="ECO:0000313" key="1">
    <source>
        <dbReference type="EMBL" id="KAI9513033.1"/>
    </source>
</evidence>
<keyword evidence="2" id="KW-1185">Reference proteome</keyword>
<organism evidence="1 2">
    <name type="scientific">Russula earlei</name>
    <dbReference type="NCBI Taxonomy" id="71964"/>
    <lineage>
        <taxon>Eukaryota</taxon>
        <taxon>Fungi</taxon>
        <taxon>Dikarya</taxon>
        <taxon>Basidiomycota</taxon>
        <taxon>Agaricomycotina</taxon>
        <taxon>Agaricomycetes</taxon>
        <taxon>Russulales</taxon>
        <taxon>Russulaceae</taxon>
        <taxon>Russula</taxon>
    </lineage>
</organism>
<dbReference type="EMBL" id="JAGFNK010000003">
    <property type="protein sequence ID" value="KAI9513033.1"/>
    <property type="molecule type" value="Genomic_DNA"/>
</dbReference>
<accession>A0ACC0UMZ6</accession>
<gene>
    <name evidence="1" type="ORF">F5148DRAFT_462428</name>
</gene>
<reference evidence="1" key="1">
    <citation type="submission" date="2021-03" db="EMBL/GenBank/DDBJ databases">
        <title>Evolutionary priming and transition to the ectomycorrhizal habit in an iconic lineage of mushroom-forming fungi: is preadaptation a requirement?</title>
        <authorList>
            <consortium name="DOE Joint Genome Institute"/>
            <person name="Looney B.P."/>
            <person name="Miyauchi S."/>
            <person name="Morin E."/>
            <person name="Drula E."/>
            <person name="Courty P.E."/>
            <person name="Chicoki N."/>
            <person name="Fauchery L."/>
            <person name="Kohler A."/>
            <person name="Kuo A."/>
            <person name="LaButti K."/>
            <person name="Pangilinan J."/>
            <person name="Lipzen A."/>
            <person name="Riley R."/>
            <person name="Andreopoulos W."/>
            <person name="He G."/>
            <person name="Johnson J."/>
            <person name="Barry K.W."/>
            <person name="Grigoriev I.V."/>
            <person name="Nagy L."/>
            <person name="Hibbett D."/>
            <person name="Henrissat B."/>
            <person name="Matheny P.B."/>
            <person name="Labbe J."/>
            <person name="Martin A.F."/>
        </authorList>
    </citation>
    <scope>NUCLEOTIDE SEQUENCE</scope>
    <source>
        <strain evidence="1">BPL698</strain>
    </source>
</reference>
<dbReference type="Proteomes" id="UP001207468">
    <property type="component" value="Unassembled WGS sequence"/>
</dbReference>
<comment type="caution">
    <text evidence="1">The sequence shown here is derived from an EMBL/GenBank/DDBJ whole genome shotgun (WGS) entry which is preliminary data.</text>
</comment>